<feature type="domain" description="Rhodanese" evidence="1">
    <location>
        <begin position="92"/>
        <end position="202"/>
    </location>
</feature>
<dbReference type="InterPro" id="IPR036873">
    <property type="entry name" value="Rhodanese-like_dom_sf"/>
</dbReference>
<evidence type="ECO:0000259" key="1">
    <source>
        <dbReference type="PROSITE" id="PS50206"/>
    </source>
</evidence>
<organism evidence="2">
    <name type="scientific">hydrothermal vent metagenome</name>
    <dbReference type="NCBI Taxonomy" id="652676"/>
    <lineage>
        <taxon>unclassified sequences</taxon>
        <taxon>metagenomes</taxon>
        <taxon>ecological metagenomes</taxon>
    </lineage>
</organism>
<protein>
    <recommendedName>
        <fullName evidence="1">Rhodanese domain-containing protein</fullName>
    </recommendedName>
</protein>
<reference evidence="2" key="1">
    <citation type="submission" date="2016-10" db="EMBL/GenBank/DDBJ databases">
        <authorList>
            <person name="de Groot N.N."/>
        </authorList>
    </citation>
    <scope>NUCLEOTIDE SEQUENCE</scope>
</reference>
<name>A0A1W1C9Q2_9ZZZZ</name>
<dbReference type="Gene3D" id="3.40.250.10">
    <property type="entry name" value="Rhodanese-like domain"/>
    <property type="match status" value="1"/>
</dbReference>
<gene>
    <name evidence="2" type="ORF">MNB_SV-13-1855</name>
</gene>
<dbReference type="Pfam" id="PF00581">
    <property type="entry name" value="Rhodanese"/>
    <property type="match status" value="1"/>
</dbReference>
<dbReference type="EMBL" id="FPHM01000075">
    <property type="protein sequence ID" value="SFV62455.1"/>
    <property type="molecule type" value="Genomic_DNA"/>
</dbReference>
<dbReference type="AlphaFoldDB" id="A0A1W1C9Q2"/>
<sequence>MKFLILILMLMTTVFAGKYDRVKITPDIAYIYVYHKGKAVKVHRIQDTKHKITGEYAKVYRPKKFIQPIEIHKDIQTIAEVEVIHFMQNKVNKKLGLLVDLRPKAMYKKGSIPSAVNIPARVKDNKAKLNKILKIFGAKRNKEGRLITDNVLDLVFYCNGLWCDKSSEFIQKFLDVGYPAEKMFYYRGGFQMWKILGFTTVANKIKK</sequence>
<dbReference type="SUPFAM" id="SSF52821">
    <property type="entry name" value="Rhodanese/Cell cycle control phosphatase"/>
    <property type="match status" value="1"/>
</dbReference>
<proteinExistence type="predicted"/>
<dbReference type="InterPro" id="IPR001763">
    <property type="entry name" value="Rhodanese-like_dom"/>
</dbReference>
<dbReference type="CDD" id="cd00158">
    <property type="entry name" value="RHOD"/>
    <property type="match status" value="1"/>
</dbReference>
<evidence type="ECO:0000313" key="2">
    <source>
        <dbReference type="EMBL" id="SFV62455.1"/>
    </source>
</evidence>
<accession>A0A1W1C9Q2</accession>
<dbReference type="PROSITE" id="PS50206">
    <property type="entry name" value="RHODANESE_3"/>
    <property type="match status" value="1"/>
</dbReference>